<evidence type="ECO:0000313" key="1">
    <source>
        <dbReference type="EMBL" id="GAA3390505.1"/>
    </source>
</evidence>
<accession>A0ABP6T125</accession>
<reference evidence="2" key="1">
    <citation type="journal article" date="2019" name="Int. J. Syst. Evol. Microbiol.">
        <title>The Global Catalogue of Microorganisms (GCM) 10K type strain sequencing project: providing services to taxonomists for standard genome sequencing and annotation.</title>
        <authorList>
            <consortium name="The Broad Institute Genomics Platform"/>
            <consortium name="The Broad Institute Genome Sequencing Center for Infectious Disease"/>
            <person name="Wu L."/>
            <person name="Ma J."/>
        </authorList>
    </citation>
    <scope>NUCLEOTIDE SEQUENCE [LARGE SCALE GENOMIC DNA]</scope>
    <source>
        <strain evidence="2">JCM 9458</strain>
    </source>
</reference>
<evidence type="ECO:0000313" key="2">
    <source>
        <dbReference type="Proteomes" id="UP001501676"/>
    </source>
</evidence>
<protein>
    <submittedName>
        <fullName evidence="1">Uncharacterized protein</fullName>
    </submittedName>
</protein>
<sequence>MGHSITALLVPEPYDERAARAWDVVGVPLPAGLRLVHLDHYYSAYWQARRGVTARLDVPPDFPGTFPREGVVAELAAAVAGTTPSDELTFALLMTDYFGGIGEQWACAFAAGNRVPSVRDINGVLRVLGVRAVAGSDEFDTVGLGQHRTSPAYLERYPDLCDELGV</sequence>
<comment type="caution">
    <text evidence="1">The sequence shown here is derived from an EMBL/GenBank/DDBJ whole genome shotgun (WGS) entry which is preliminary data.</text>
</comment>
<gene>
    <name evidence="1" type="ORF">GCM10020369_44710</name>
</gene>
<name>A0ABP6T125_9ACTN</name>
<dbReference type="RefSeq" id="WP_345730123.1">
    <property type="nucleotide sequence ID" value="NZ_BAAAYN010000029.1"/>
</dbReference>
<organism evidence="1 2">
    <name type="scientific">Cryptosporangium minutisporangium</name>
    <dbReference type="NCBI Taxonomy" id="113569"/>
    <lineage>
        <taxon>Bacteria</taxon>
        <taxon>Bacillati</taxon>
        <taxon>Actinomycetota</taxon>
        <taxon>Actinomycetes</taxon>
        <taxon>Cryptosporangiales</taxon>
        <taxon>Cryptosporangiaceae</taxon>
        <taxon>Cryptosporangium</taxon>
    </lineage>
</organism>
<dbReference type="Proteomes" id="UP001501676">
    <property type="component" value="Unassembled WGS sequence"/>
</dbReference>
<dbReference type="EMBL" id="BAAAYN010000029">
    <property type="protein sequence ID" value="GAA3390505.1"/>
    <property type="molecule type" value="Genomic_DNA"/>
</dbReference>
<keyword evidence="2" id="KW-1185">Reference proteome</keyword>
<proteinExistence type="predicted"/>